<keyword evidence="2" id="KW-0472">Membrane</keyword>
<evidence type="ECO:0000313" key="3">
    <source>
        <dbReference type="EMBL" id="KAL2852165.1"/>
    </source>
</evidence>
<evidence type="ECO:0000256" key="2">
    <source>
        <dbReference type="SAM" id="Phobius"/>
    </source>
</evidence>
<name>A0ABR4KIS6_9EURO</name>
<proteinExistence type="predicted"/>
<dbReference type="EMBL" id="JBFXLR010000016">
    <property type="protein sequence ID" value="KAL2852165.1"/>
    <property type="molecule type" value="Genomic_DNA"/>
</dbReference>
<gene>
    <name evidence="3" type="ORF">BJX68DRAFT_234905</name>
</gene>
<feature type="compositionally biased region" description="Basic and acidic residues" evidence="1">
    <location>
        <begin position="45"/>
        <end position="54"/>
    </location>
</feature>
<evidence type="ECO:0000313" key="4">
    <source>
        <dbReference type="Proteomes" id="UP001610444"/>
    </source>
</evidence>
<dbReference type="GeneID" id="98154976"/>
<keyword evidence="4" id="KW-1185">Reference proteome</keyword>
<reference evidence="3 4" key="1">
    <citation type="submission" date="2024-07" db="EMBL/GenBank/DDBJ databases">
        <title>Section-level genome sequencing and comparative genomics of Aspergillus sections Usti and Cavernicolus.</title>
        <authorList>
            <consortium name="Lawrence Berkeley National Laboratory"/>
            <person name="Nybo J.L."/>
            <person name="Vesth T.C."/>
            <person name="Theobald S."/>
            <person name="Frisvad J.C."/>
            <person name="Larsen T.O."/>
            <person name="Kjaerboelling I."/>
            <person name="Rothschild-Mancinelli K."/>
            <person name="Lyhne E.K."/>
            <person name="Kogle M.E."/>
            <person name="Barry K."/>
            <person name="Clum A."/>
            <person name="Na H."/>
            <person name="Ledsgaard L."/>
            <person name="Lin J."/>
            <person name="Lipzen A."/>
            <person name="Kuo A."/>
            <person name="Riley R."/>
            <person name="Mondo S."/>
            <person name="LaButti K."/>
            <person name="Haridas S."/>
            <person name="Pangalinan J."/>
            <person name="Salamov A.A."/>
            <person name="Simmons B.A."/>
            <person name="Magnuson J.K."/>
            <person name="Chen J."/>
            <person name="Drula E."/>
            <person name="Henrissat B."/>
            <person name="Wiebenga A."/>
            <person name="Lubbers R.J."/>
            <person name="Gomes A.C."/>
            <person name="Macurrencykelacurrency M.R."/>
            <person name="Stajich J."/>
            <person name="Grigoriev I.V."/>
            <person name="Mortensen U.H."/>
            <person name="De vries R.P."/>
            <person name="Baker S.E."/>
            <person name="Andersen M.R."/>
        </authorList>
    </citation>
    <scope>NUCLEOTIDE SEQUENCE [LARGE SCALE GENOMIC DNA]</scope>
    <source>
        <strain evidence="3 4">CBS 756.74</strain>
    </source>
</reference>
<feature type="region of interest" description="Disordered" evidence="1">
    <location>
        <begin position="45"/>
        <end position="64"/>
    </location>
</feature>
<dbReference type="Proteomes" id="UP001610444">
    <property type="component" value="Unassembled WGS sequence"/>
</dbReference>
<organism evidence="3 4">
    <name type="scientific">Aspergillus pseudodeflectus</name>
    <dbReference type="NCBI Taxonomy" id="176178"/>
    <lineage>
        <taxon>Eukaryota</taxon>
        <taxon>Fungi</taxon>
        <taxon>Dikarya</taxon>
        <taxon>Ascomycota</taxon>
        <taxon>Pezizomycotina</taxon>
        <taxon>Eurotiomycetes</taxon>
        <taxon>Eurotiomycetidae</taxon>
        <taxon>Eurotiales</taxon>
        <taxon>Aspergillaceae</taxon>
        <taxon>Aspergillus</taxon>
        <taxon>Aspergillus subgen. Nidulantes</taxon>
    </lineage>
</organism>
<dbReference type="RefSeq" id="XP_070900168.1">
    <property type="nucleotide sequence ID" value="XM_071039812.1"/>
</dbReference>
<sequence length="64" mass="7222">MVLNPDRDNGAEGRQGEDLKIILQVSFLVMSVFVLAGRWEGTIREKADNAEAKGKEKRKANKRH</sequence>
<keyword evidence="2" id="KW-1133">Transmembrane helix</keyword>
<feature type="non-terminal residue" evidence="3">
    <location>
        <position position="64"/>
    </location>
</feature>
<evidence type="ECO:0000256" key="1">
    <source>
        <dbReference type="SAM" id="MobiDB-lite"/>
    </source>
</evidence>
<keyword evidence="2" id="KW-0812">Transmembrane</keyword>
<feature type="transmembrane region" description="Helical" evidence="2">
    <location>
        <begin position="21"/>
        <end position="39"/>
    </location>
</feature>
<comment type="caution">
    <text evidence="3">The sequence shown here is derived from an EMBL/GenBank/DDBJ whole genome shotgun (WGS) entry which is preliminary data.</text>
</comment>
<protein>
    <submittedName>
        <fullName evidence="3">Uncharacterized protein</fullName>
    </submittedName>
</protein>
<accession>A0ABR4KIS6</accession>
<feature type="compositionally biased region" description="Basic residues" evidence="1">
    <location>
        <begin position="55"/>
        <end position="64"/>
    </location>
</feature>